<evidence type="ECO:0000313" key="1">
    <source>
        <dbReference type="EMBL" id="SER29219.1"/>
    </source>
</evidence>
<proteinExistence type="predicted"/>
<evidence type="ECO:0000313" key="2">
    <source>
        <dbReference type="Proteomes" id="UP000183210"/>
    </source>
</evidence>
<dbReference type="EMBL" id="FOEV01000016">
    <property type="protein sequence ID" value="SER29219.1"/>
    <property type="molecule type" value="Genomic_DNA"/>
</dbReference>
<dbReference type="GeneID" id="300268860"/>
<dbReference type="RefSeq" id="WP_074829226.1">
    <property type="nucleotide sequence ID" value="NZ_FOEV01000016.1"/>
</dbReference>
<comment type="caution">
    <text evidence="1">The sequence shown here is derived from an EMBL/GenBank/DDBJ whole genome shotgun (WGS) entry which is preliminary data.</text>
</comment>
<gene>
    <name evidence="1" type="ORF">SAMN05216409_11631</name>
</gene>
<dbReference type="AlphaFoldDB" id="A0A9X8MGM2"/>
<reference evidence="1 2" key="1">
    <citation type="submission" date="2016-10" db="EMBL/GenBank/DDBJ databases">
        <authorList>
            <person name="Varghese N."/>
            <person name="Submissions S."/>
        </authorList>
    </citation>
    <scope>NUCLEOTIDE SEQUENCE [LARGE SCALE GENOMIC DNA]</scope>
    <source>
        <strain evidence="1 2">LMG 21974</strain>
    </source>
</reference>
<accession>A0A9X8MGM2</accession>
<organism evidence="1 2">
    <name type="scientific">Pseudomonas lutea</name>
    <dbReference type="NCBI Taxonomy" id="243924"/>
    <lineage>
        <taxon>Bacteria</taxon>
        <taxon>Pseudomonadati</taxon>
        <taxon>Pseudomonadota</taxon>
        <taxon>Gammaproteobacteria</taxon>
        <taxon>Pseudomonadales</taxon>
        <taxon>Pseudomonadaceae</taxon>
        <taxon>Pseudomonas</taxon>
    </lineage>
</organism>
<protein>
    <submittedName>
        <fullName evidence="1">Uncharacterized protein</fullName>
    </submittedName>
</protein>
<name>A0A9X8MGM2_9PSED</name>
<dbReference type="Proteomes" id="UP000183210">
    <property type="component" value="Unassembled WGS sequence"/>
</dbReference>
<sequence length="119" mass="13664">MYRIPEDLDLSGMVGEFTTQILVGQFDMQFSFGKYHFAVQSNITLVRNGEVIGVWQEGVWPPSQFFEIMNVSVVRCQIPDDRTIAIYLDNDIEIHLKDNSDEFESMQISIDGELGPWTI</sequence>